<evidence type="ECO:0000313" key="1">
    <source>
        <dbReference type="EMBL" id="AWG87403.1"/>
    </source>
</evidence>
<dbReference type="SUPFAM" id="SSF82199">
    <property type="entry name" value="SET domain"/>
    <property type="match status" value="1"/>
</dbReference>
<reference evidence="1" key="1">
    <citation type="submission" date="2017-09" db="EMBL/GenBank/DDBJ databases">
        <title>Adomaviruses: a putative new virus family provides insights into dsDNA virus evolution.</title>
        <authorList>
            <person name="Welch N.L."/>
            <person name="Yutin N."/>
            <person name="Dill J."/>
            <person name="Camus A."/>
            <person name="Pang Y.-Y.S."/>
            <person name="Schiller J.T."/>
            <person name="Pipas J.M."/>
            <person name="An P."/>
            <person name="Delwart E."/>
            <person name="Koda S."/>
            <person name="Subrimaniam K."/>
            <person name="Waltzek T."/>
            <person name="Koonin E.V."/>
            <person name="Buck C.B."/>
            <person name="Ng T.F.F."/>
        </authorList>
    </citation>
    <scope>NUCLEOTIDE SEQUENCE [LARGE SCALE GENOMIC DNA]</scope>
    <source>
        <strain evidence="1">UFL1</strain>
    </source>
</reference>
<accession>A0A2S1MK34</accession>
<dbReference type="KEGG" id="vg:41702118"/>
<proteinExistence type="predicted"/>
<sequence length="172" mass="19126">MKRAKNKPVLGPCLMTKVHTFLKGDPPIIVITHPKKGEIVIAKRNISKGDIVFCWPGSVTTGLGVRLQNVTFEVPYPRPPFFTQAPAKENTEPLKCSYFTEDSEGPNGTFSIGLFFKATTDIEPGRQVFYDFKMSGPERIVTEVVTVSNYLKLCLLFTAIYPHTLILSSATE</sequence>
<dbReference type="EMBL" id="MF946549">
    <property type="protein sequence ID" value="AWG87403.1"/>
    <property type="molecule type" value="Genomic_DNA"/>
</dbReference>
<dbReference type="InterPro" id="IPR046341">
    <property type="entry name" value="SET_dom_sf"/>
</dbReference>
<name>A0A2S1MK34_9VIRU</name>
<dbReference type="RefSeq" id="YP_009553055.1">
    <property type="nucleotide sequence ID" value="NC_040698.1"/>
</dbReference>
<dbReference type="GeneID" id="41702118"/>
<dbReference type="Proteomes" id="UP000290732">
    <property type="component" value="Segment"/>
</dbReference>
<protein>
    <submittedName>
        <fullName evidence="1">SET</fullName>
    </submittedName>
</protein>
<organism evidence="1">
    <name type="scientific">Symphysodon discus adomavirus 1</name>
    <dbReference type="NCBI Taxonomy" id="2175118"/>
    <lineage>
        <taxon>Viruses</taxon>
        <taxon>Adomaviruses</taxon>
    </lineage>
</organism>